<evidence type="ECO:0000313" key="1">
    <source>
        <dbReference type="Proteomes" id="UP000887574"/>
    </source>
</evidence>
<dbReference type="PANTHER" id="PTHR46275">
    <property type="entry name" value="HEPATOCYTE GROWTH FACTOR-REGULATED TYROSINE KINASE SUBSTRATE"/>
    <property type="match status" value="1"/>
</dbReference>
<accession>A0A915EUR3</accession>
<dbReference type="GO" id="GO:0031623">
    <property type="term" value="P:receptor internalization"/>
    <property type="evidence" value="ECO:0007669"/>
    <property type="project" value="TreeGrafter"/>
</dbReference>
<dbReference type="GO" id="GO:0032456">
    <property type="term" value="P:endocytic recycling"/>
    <property type="evidence" value="ECO:0007669"/>
    <property type="project" value="TreeGrafter"/>
</dbReference>
<sequence>MLLPQFGIEKRVRVCEQCFETNEPEGPQVVEQPLRAVVVPLIQQLMKPEKTRLQELMDKEAEELQLALAISQSERKPRSRSVRRSL</sequence>
<dbReference type="PANTHER" id="PTHR46275:SF1">
    <property type="entry name" value="HEPATOCYTE GROWTH FACTOR-REGULATED TYROSINE KINASE SUBSTRATE"/>
    <property type="match status" value="1"/>
</dbReference>
<dbReference type="AlphaFoldDB" id="A0A915EUR3"/>
<dbReference type="InterPro" id="IPR017073">
    <property type="entry name" value="HGS/VPS27"/>
</dbReference>
<name>A0A915EUR3_9BILA</name>
<dbReference type="Proteomes" id="UP000887574">
    <property type="component" value="Unplaced"/>
</dbReference>
<dbReference type="GO" id="GO:0043130">
    <property type="term" value="F:ubiquitin binding"/>
    <property type="evidence" value="ECO:0007669"/>
    <property type="project" value="TreeGrafter"/>
</dbReference>
<proteinExistence type="predicted"/>
<protein>
    <submittedName>
        <fullName evidence="2">Uncharacterized protein</fullName>
    </submittedName>
</protein>
<dbReference type="WBParaSite" id="jg9733">
    <property type="protein sequence ID" value="jg9733"/>
    <property type="gene ID" value="jg9733"/>
</dbReference>
<organism evidence="1 2">
    <name type="scientific">Ditylenchus dipsaci</name>
    <dbReference type="NCBI Taxonomy" id="166011"/>
    <lineage>
        <taxon>Eukaryota</taxon>
        <taxon>Metazoa</taxon>
        <taxon>Ecdysozoa</taxon>
        <taxon>Nematoda</taxon>
        <taxon>Chromadorea</taxon>
        <taxon>Rhabditida</taxon>
        <taxon>Tylenchina</taxon>
        <taxon>Tylenchomorpha</taxon>
        <taxon>Sphaerularioidea</taxon>
        <taxon>Anguinidae</taxon>
        <taxon>Anguininae</taxon>
        <taxon>Ditylenchus</taxon>
    </lineage>
</organism>
<reference evidence="2" key="1">
    <citation type="submission" date="2022-11" db="UniProtKB">
        <authorList>
            <consortium name="WormBaseParasite"/>
        </authorList>
    </citation>
    <scope>IDENTIFICATION</scope>
</reference>
<keyword evidence="1" id="KW-1185">Reference proteome</keyword>
<evidence type="ECO:0000313" key="2">
    <source>
        <dbReference type="WBParaSite" id="jg9733"/>
    </source>
</evidence>
<dbReference type="GO" id="GO:0005769">
    <property type="term" value="C:early endosome"/>
    <property type="evidence" value="ECO:0007669"/>
    <property type="project" value="TreeGrafter"/>
</dbReference>